<dbReference type="PROSITE" id="PS50111">
    <property type="entry name" value="CHEMOTAXIS_TRANSDUC_2"/>
    <property type="match status" value="1"/>
</dbReference>
<reference evidence="9" key="1">
    <citation type="submission" date="2021-01" db="EMBL/GenBank/DDBJ databases">
        <title>Whole genome shotgun sequence of Actinoplanes tereljensis NBRC 105297.</title>
        <authorList>
            <person name="Komaki H."/>
            <person name="Tamura T."/>
        </authorList>
    </citation>
    <scope>NUCLEOTIDE SEQUENCE</scope>
    <source>
        <strain evidence="9">NBRC 105297</strain>
    </source>
</reference>
<feature type="transmembrane region" description="Helical" evidence="6">
    <location>
        <begin position="224"/>
        <end position="248"/>
    </location>
</feature>
<keyword evidence="1 6" id="KW-0812">Transmembrane</keyword>
<dbReference type="InterPro" id="IPR004090">
    <property type="entry name" value="Chemotax_Me-accpt_rcpt"/>
</dbReference>
<feature type="domain" description="HAMP" evidence="8">
    <location>
        <begin position="246"/>
        <end position="298"/>
    </location>
</feature>
<dbReference type="PANTHER" id="PTHR32089">
    <property type="entry name" value="METHYL-ACCEPTING CHEMOTAXIS PROTEIN MCPB"/>
    <property type="match status" value="1"/>
</dbReference>
<comment type="similarity">
    <text evidence="4">Belongs to the methyl-accepting chemotaxis (MCP) protein family.</text>
</comment>
<evidence type="ECO:0000256" key="2">
    <source>
        <dbReference type="ARBA" id="ARBA00022989"/>
    </source>
</evidence>
<keyword evidence="6" id="KW-0472">Membrane</keyword>
<keyword evidence="10" id="KW-1185">Reference proteome</keyword>
<dbReference type="Pfam" id="PF00015">
    <property type="entry name" value="MCPsignal"/>
    <property type="match status" value="1"/>
</dbReference>
<dbReference type="SMART" id="SM00304">
    <property type="entry name" value="HAMP"/>
    <property type="match status" value="1"/>
</dbReference>
<keyword evidence="3 5" id="KW-0807">Transducer</keyword>
<dbReference type="PRINTS" id="PR00260">
    <property type="entry name" value="CHEMTRNSDUCR"/>
</dbReference>
<dbReference type="SUPFAM" id="SSF58104">
    <property type="entry name" value="Methyl-accepting chemotaxis protein (MCP) signaling domain"/>
    <property type="match status" value="1"/>
</dbReference>
<keyword evidence="2 6" id="KW-1133">Transmembrane helix</keyword>
<proteinExistence type="inferred from homology"/>
<dbReference type="AlphaFoldDB" id="A0A919TU29"/>
<evidence type="ECO:0000313" key="9">
    <source>
        <dbReference type="EMBL" id="GIF21889.1"/>
    </source>
</evidence>
<dbReference type="InterPro" id="IPR024478">
    <property type="entry name" value="HlyB_4HB_MCP"/>
</dbReference>
<dbReference type="Proteomes" id="UP000623608">
    <property type="component" value="Unassembled WGS sequence"/>
</dbReference>
<evidence type="ECO:0000313" key="10">
    <source>
        <dbReference type="Proteomes" id="UP000623608"/>
    </source>
</evidence>
<dbReference type="GO" id="GO:0016020">
    <property type="term" value="C:membrane"/>
    <property type="evidence" value="ECO:0007669"/>
    <property type="project" value="InterPro"/>
</dbReference>
<evidence type="ECO:0000256" key="6">
    <source>
        <dbReference type="SAM" id="Phobius"/>
    </source>
</evidence>
<name>A0A919TU29_9ACTN</name>
<organism evidence="9 10">
    <name type="scientific">Paractinoplanes tereljensis</name>
    <dbReference type="NCBI Taxonomy" id="571912"/>
    <lineage>
        <taxon>Bacteria</taxon>
        <taxon>Bacillati</taxon>
        <taxon>Actinomycetota</taxon>
        <taxon>Actinomycetes</taxon>
        <taxon>Micromonosporales</taxon>
        <taxon>Micromonosporaceae</taxon>
        <taxon>Paractinoplanes</taxon>
    </lineage>
</organism>
<evidence type="ECO:0000256" key="1">
    <source>
        <dbReference type="ARBA" id="ARBA00022692"/>
    </source>
</evidence>
<dbReference type="InterPro" id="IPR004089">
    <property type="entry name" value="MCPsignal_dom"/>
</dbReference>
<gene>
    <name evidence="9" type="ORF">Ate02nite_46190</name>
</gene>
<feature type="transmembrane region" description="Helical" evidence="6">
    <location>
        <begin position="38"/>
        <end position="57"/>
    </location>
</feature>
<evidence type="ECO:0000256" key="5">
    <source>
        <dbReference type="PROSITE-ProRule" id="PRU00284"/>
    </source>
</evidence>
<evidence type="ECO:0000256" key="4">
    <source>
        <dbReference type="ARBA" id="ARBA00029447"/>
    </source>
</evidence>
<dbReference type="Pfam" id="PF00672">
    <property type="entry name" value="HAMP"/>
    <property type="match status" value="1"/>
</dbReference>
<dbReference type="CDD" id="cd06225">
    <property type="entry name" value="HAMP"/>
    <property type="match status" value="1"/>
</dbReference>
<evidence type="ECO:0000256" key="3">
    <source>
        <dbReference type="ARBA" id="ARBA00023224"/>
    </source>
</evidence>
<protein>
    <recommendedName>
        <fullName evidence="11">Methyl-accepting chemotaxis protein</fullName>
    </recommendedName>
</protein>
<dbReference type="Gene3D" id="1.10.287.950">
    <property type="entry name" value="Methyl-accepting chemotaxis protein"/>
    <property type="match status" value="1"/>
</dbReference>
<dbReference type="SMART" id="SM00283">
    <property type="entry name" value="MA"/>
    <property type="match status" value="1"/>
</dbReference>
<sequence>MGGFSMPKGLREGDSPITVQRNAFEALLGDRSLTIKTVIAAACVAVVALLVAILSINRMSHLNSDLRDMKTNHVDTLQEVANMRGQVGFIFRGMLIYYIGNTSTGAAATASHKQGREVAAAADTALDEAITKYNSLTQGSTDRQASLTKFSDALHYYQALRNAIIFGEPLAAGYTMPATDQILSEFNKAETGMSEGVAEMQQVEDTESDAMATRGTASYNKAKMVTLIALIVGFVLAAGICVLVIRLIRNQLTTVSTALDAVAAGDLTVAAEVRSRDELGAMAGAVNRAREGLRTSVLALTRGAETLGAGTQRLTSVTARLSDQARQASDQAGVVAGSAGDVSASVQSVAAGSDQMGASIREIAENANNAAQVASSAVGVAQSTNDTVAKLGTSSEEIGNVVKVITQIAEQTNLLALNATIEAARAGEAGKGFAVVATEVKDLAQETAKATEDISRRVEAIQADTSNAVEAIAEISRIISEINDYQVTIASAVEEQTATTNEMSRSIGDAATGSSAIAGNINSVAAAVQAQTGALQEADQSVTELSQVADELRGVVARFRV</sequence>
<evidence type="ECO:0000259" key="7">
    <source>
        <dbReference type="PROSITE" id="PS50111"/>
    </source>
</evidence>
<feature type="domain" description="Methyl-accepting transducer" evidence="7">
    <location>
        <begin position="303"/>
        <end position="546"/>
    </location>
</feature>
<dbReference type="GO" id="GO:0004888">
    <property type="term" value="F:transmembrane signaling receptor activity"/>
    <property type="evidence" value="ECO:0007669"/>
    <property type="project" value="InterPro"/>
</dbReference>
<dbReference type="GO" id="GO:0006935">
    <property type="term" value="P:chemotaxis"/>
    <property type="evidence" value="ECO:0007669"/>
    <property type="project" value="InterPro"/>
</dbReference>
<dbReference type="InterPro" id="IPR003660">
    <property type="entry name" value="HAMP_dom"/>
</dbReference>
<dbReference type="EMBL" id="BOMY01000033">
    <property type="protein sequence ID" value="GIF21889.1"/>
    <property type="molecule type" value="Genomic_DNA"/>
</dbReference>
<dbReference type="GO" id="GO:0007165">
    <property type="term" value="P:signal transduction"/>
    <property type="evidence" value="ECO:0007669"/>
    <property type="project" value="UniProtKB-KW"/>
</dbReference>
<comment type="caution">
    <text evidence="9">The sequence shown here is derived from an EMBL/GenBank/DDBJ whole genome shotgun (WGS) entry which is preliminary data.</text>
</comment>
<evidence type="ECO:0008006" key="11">
    <source>
        <dbReference type="Google" id="ProtNLM"/>
    </source>
</evidence>
<evidence type="ECO:0000259" key="8">
    <source>
        <dbReference type="PROSITE" id="PS50885"/>
    </source>
</evidence>
<dbReference type="Pfam" id="PF12729">
    <property type="entry name" value="4HB_MCP_1"/>
    <property type="match status" value="1"/>
</dbReference>
<dbReference type="PANTHER" id="PTHR32089:SF112">
    <property type="entry name" value="LYSOZYME-LIKE PROTEIN-RELATED"/>
    <property type="match status" value="1"/>
</dbReference>
<accession>A0A919TU29</accession>
<dbReference type="PROSITE" id="PS50885">
    <property type="entry name" value="HAMP"/>
    <property type="match status" value="1"/>
</dbReference>